<dbReference type="GO" id="GO:0004519">
    <property type="term" value="F:endonuclease activity"/>
    <property type="evidence" value="ECO:0007669"/>
    <property type="project" value="UniProtKB-KW"/>
</dbReference>
<sequence length="210" mass="23695">MAITLDKAASRKMTLEEFFNYDDGTDAIYEFEDGELLLMTAESEINRRIAMFILVCLVQLGIPSSQLSMKTEIVTTGLRVRVPDLVVFSEELVTVMEGAKRSTVMPEMPPPLLVVEVVSQCVARFPRVEATDEPVRVSPNQSSRDYRYKRSEYGARGIAEYWIVDPIQERVTVLEWIEGFYEEKVYVGDNAIVSPVFADLKLTAAQVLQG</sequence>
<keyword evidence="2" id="KW-0540">Nuclease</keyword>
<keyword evidence="3" id="KW-1185">Reference proteome</keyword>
<gene>
    <name evidence="2" type="ORF">I8751_02015</name>
</gene>
<keyword evidence="2" id="KW-0378">Hydrolase</keyword>
<dbReference type="Proteomes" id="UP000599391">
    <property type="component" value="Unassembled WGS sequence"/>
</dbReference>
<reference evidence="2 3" key="1">
    <citation type="journal article" date="2021" name="Int. J. Syst. Evol. Microbiol.">
        <title>Amazonocrinis nigriterrae gen. nov., sp. nov., Atlanticothrix silvestris gen. nov., sp. nov. and Dendronalium phyllosphericum gen. nov., sp. nov., nostocacean cyanobacteria from Brazilian environments.</title>
        <authorList>
            <person name="Alvarenga D.O."/>
            <person name="Andreote A.P.D."/>
            <person name="Branco L.H.Z."/>
            <person name="Delbaje E."/>
            <person name="Cruz R.B."/>
            <person name="Varani A.M."/>
            <person name="Fiore M.F."/>
        </authorList>
    </citation>
    <scope>NUCLEOTIDE SEQUENCE [LARGE SCALE GENOMIC DNA]</scope>
    <source>
        <strain evidence="2 3">CENA357</strain>
    </source>
</reference>
<comment type="caution">
    <text evidence="2">The sequence shown here is derived from an EMBL/GenBank/DDBJ whole genome shotgun (WGS) entry which is preliminary data.</text>
</comment>
<dbReference type="Gene3D" id="3.90.1570.10">
    <property type="entry name" value="tt1808, chain A"/>
    <property type="match status" value="1"/>
</dbReference>
<evidence type="ECO:0000259" key="1">
    <source>
        <dbReference type="Pfam" id="PF05685"/>
    </source>
</evidence>
<name>A0A8J7H6S5_9CYAN</name>
<dbReference type="InterPro" id="IPR011335">
    <property type="entry name" value="Restrct_endonuc-II-like"/>
</dbReference>
<accession>A0A8J7H6S5</accession>
<organism evidence="2 3">
    <name type="scientific">Atlanticothrix silvestris CENA357</name>
    <dbReference type="NCBI Taxonomy" id="1725252"/>
    <lineage>
        <taxon>Bacteria</taxon>
        <taxon>Bacillati</taxon>
        <taxon>Cyanobacteriota</taxon>
        <taxon>Cyanophyceae</taxon>
        <taxon>Nostocales</taxon>
        <taxon>Nodulariaceae</taxon>
        <taxon>Atlanticothrix</taxon>
        <taxon>Atlanticothrix silvestris</taxon>
    </lineage>
</organism>
<proteinExistence type="predicted"/>
<feature type="domain" description="Putative restriction endonuclease" evidence="1">
    <location>
        <begin position="15"/>
        <end position="120"/>
    </location>
</feature>
<evidence type="ECO:0000313" key="2">
    <source>
        <dbReference type="EMBL" id="MBH8551176.1"/>
    </source>
</evidence>
<feature type="domain" description="Putative restriction endonuclease" evidence="1">
    <location>
        <begin position="137"/>
        <end position="204"/>
    </location>
</feature>
<dbReference type="InterPro" id="IPR012296">
    <property type="entry name" value="Nuclease_put_TT1808"/>
</dbReference>
<keyword evidence="2" id="KW-0255">Endonuclease</keyword>
<dbReference type="Pfam" id="PF05685">
    <property type="entry name" value="Uma2"/>
    <property type="match status" value="2"/>
</dbReference>
<dbReference type="PANTHER" id="PTHR34107">
    <property type="entry name" value="SLL0198 PROTEIN-RELATED"/>
    <property type="match status" value="1"/>
</dbReference>
<dbReference type="RefSeq" id="WP_214437483.1">
    <property type="nucleotide sequence ID" value="NZ_JAECZB010000002.1"/>
</dbReference>
<dbReference type="InterPro" id="IPR008538">
    <property type="entry name" value="Uma2"/>
</dbReference>
<protein>
    <submittedName>
        <fullName evidence="2">Uma2 family endonuclease</fullName>
    </submittedName>
</protein>
<evidence type="ECO:0000313" key="3">
    <source>
        <dbReference type="Proteomes" id="UP000599391"/>
    </source>
</evidence>
<dbReference type="SUPFAM" id="SSF52980">
    <property type="entry name" value="Restriction endonuclease-like"/>
    <property type="match status" value="1"/>
</dbReference>
<dbReference type="EMBL" id="JAECZB010000002">
    <property type="protein sequence ID" value="MBH8551176.1"/>
    <property type="molecule type" value="Genomic_DNA"/>
</dbReference>
<dbReference type="AlphaFoldDB" id="A0A8J7H6S5"/>
<dbReference type="CDD" id="cd06260">
    <property type="entry name" value="DUF820-like"/>
    <property type="match status" value="1"/>
</dbReference>
<dbReference type="PANTHER" id="PTHR34107:SF2">
    <property type="entry name" value="SLL0888 PROTEIN"/>
    <property type="match status" value="1"/>
</dbReference>